<feature type="region of interest" description="Disordered" evidence="2">
    <location>
        <begin position="303"/>
        <end position="332"/>
    </location>
</feature>
<name>A0A9N9KP68_9HELO</name>
<keyword evidence="1" id="KW-0539">Nucleus</keyword>
<dbReference type="SUPFAM" id="SSF57701">
    <property type="entry name" value="Zn2/Cys6 DNA-binding domain"/>
    <property type="match status" value="1"/>
</dbReference>
<dbReference type="GO" id="GO:0008270">
    <property type="term" value="F:zinc ion binding"/>
    <property type="evidence" value="ECO:0007669"/>
    <property type="project" value="InterPro"/>
</dbReference>
<dbReference type="PROSITE" id="PS50048">
    <property type="entry name" value="ZN2_CY6_FUNGAL_2"/>
    <property type="match status" value="1"/>
</dbReference>
<evidence type="ECO:0000313" key="4">
    <source>
        <dbReference type="EMBL" id="CAG8951475.1"/>
    </source>
</evidence>
<keyword evidence="5" id="KW-1185">Reference proteome</keyword>
<dbReference type="SMART" id="SM00066">
    <property type="entry name" value="GAL4"/>
    <property type="match status" value="1"/>
</dbReference>
<sequence length="504" mass="55325">MQPTRFACDRCRGQKLRCIRENGTYQPCKRCQKAKVECLDSPQAHNNRARRISHDPGIRQPSPRHFHRAESDCYPLLAEAPFVGDTILSQPADTSYGGASDMSLPIDSLDCWGNWDTSKSTLGGISSSQGTGISRPNAADSDLQAQQPLTTTGDFMSALGGYVTAQDSPEASIDTGDEGMDVPVESEMKKLFELAHSLYLQQRTLESAPWEQYLSSLSFAAGQKLAHNEDGAGKAIGGILSSSELYLMIITQFLIRTEARQSPSERNPSASSTSADVSLNEIEPAGNGNWSIQSVVESEGSNIFSGHPSARHSTITSSSSGHSFSPPLTRPPPNQLDTPTILLLLNCYNRLLLIYATLFSRIRQYLSTSSPSLFSEASSHTLGDPSTKHKPQSLHIGGFSLGSYRRIQINILVDISVHFITRIQQVLGVPPRHTLHGGDSAERMELNGRPGTERGLNKVPQMRLLLETFLETVGLDDKEGTQDSACRVTDLKREFRELQRLPRW</sequence>
<feature type="domain" description="Zn(2)-C6 fungal-type" evidence="3">
    <location>
        <begin position="7"/>
        <end position="38"/>
    </location>
</feature>
<feature type="compositionally biased region" description="Low complexity" evidence="2">
    <location>
        <begin position="311"/>
        <end position="325"/>
    </location>
</feature>
<evidence type="ECO:0000259" key="3">
    <source>
        <dbReference type="PROSITE" id="PS50048"/>
    </source>
</evidence>
<gene>
    <name evidence="4" type="ORF">HYFRA_00007391</name>
</gene>
<dbReference type="PROSITE" id="PS00463">
    <property type="entry name" value="ZN2_CY6_FUNGAL_1"/>
    <property type="match status" value="1"/>
</dbReference>
<dbReference type="GO" id="GO:0000981">
    <property type="term" value="F:DNA-binding transcription factor activity, RNA polymerase II-specific"/>
    <property type="evidence" value="ECO:0007669"/>
    <property type="project" value="InterPro"/>
</dbReference>
<reference evidence="4" key="1">
    <citation type="submission" date="2021-07" db="EMBL/GenBank/DDBJ databases">
        <authorList>
            <person name="Durling M."/>
        </authorList>
    </citation>
    <scope>NUCLEOTIDE SEQUENCE</scope>
</reference>
<dbReference type="OrthoDB" id="4222821at2759"/>
<evidence type="ECO:0000313" key="5">
    <source>
        <dbReference type="Proteomes" id="UP000696280"/>
    </source>
</evidence>
<dbReference type="Proteomes" id="UP000696280">
    <property type="component" value="Unassembled WGS sequence"/>
</dbReference>
<comment type="caution">
    <text evidence="4">The sequence shown here is derived from an EMBL/GenBank/DDBJ whole genome shotgun (WGS) entry which is preliminary data.</text>
</comment>
<dbReference type="InterPro" id="IPR036864">
    <property type="entry name" value="Zn2-C6_fun-type_DNA-bd_sf"/>
</dbReference>
<accession>A0A9N9KP68</accession>
<organism evidence="4 5">
    <name type="scientific">Hymenoscyphus fraxineus</name>
    <dbReference type="NCBI Taxonomy" id="746836"/>
    <lineage>
        <taxon>Eukaryota</taxon>
        <taxon>Fungi</taxon>
        <taxon>Dikarya</taxon>
        <taxon>Ascomycota</taxon>
        <taxon>Pezizomycotina</taxon>
        <taxon>Leotiomycetes</taxon>
        <taxon>Helotiales</taxon>
        <taxon>Helotiaceae</taxon>
        <taxon>Hymenoscyphus</taxon>
    </lineage>
</organism>
<proteinExistence type="predicted"/>
<dbReference type="CDD" id="cd00067">
    <property type="entry name" value="GAL4"/>
    <property type="match status" value="1"/>
</dbReference>
<evidence type="ECO:0000256" key="1">
    <source>
        <dbReference type="ARBA" id="ARBA00023242"/>
    </source>
</evidence>
<protein>
    <recommendedName>
        <fullName evidence="3">Zn(2)-C6 fungal-type domain-containing protein</fullName>
    </recommendedName>
</protein>
<dbReference type="InterPro" id="IPR001138">
    <property type="entry name" value="Zn2Cys6_DnaBD"/>
</dbReference>
<dbReference type="Gene3D" id="4.10.240.10">
    <property type="entry name" value="Zn(2)-C6 fungal-type DNA-binding domain"/>
    <property type="match status" value="1"/>
</dbReference>
<dbReference type="AlphaFoldDB" id="A0A9N9KP68"/>
<evidence type="ECO:0000256" key="2">
    <source>
        <dbReference type="SAM" id="MobiDB-lite"/>
    </source>
</evidence>
<dbReference type="Pfam" id="PF00172">
    <property type="entry name" value="Zn_clus"/>
    <property type="match status" value="1"/>
</dbReference>
<dbReference type="EMBL" id="CAJVRL010000043">
    <property type="protein sequence ID" value="CAG8951475.1"/>
    <property type="molecule type" value="Genomic_DNA"/>
</dbReference>